<feature type="region of interest" description="Disordered" evidence="1">
    <location>
        <begin position="451"/>
        <end position="476"/>
    </location>
</feature>
<reference evidence="3 4" key="1">
    <citation type="submission" date="2020-01" db="EMBL/GenBank/DDBJ databases">
        <title>Identification and distribution of gene clusters putatively required for synthesis of sphingolipid metabolism inhibitors in phylogenetically diverse species of the filamentous fungus Fusarium.</title>
        <authorList>
            <person name="Kim H.-S."/>
            <person name="Busman M."/>
            <person name="Brown D.W."/>
            <person name="Divon H."/>
            <person name="Uhlig S."/>
            <person name="Proctor R.H."/>
        </authorList>
    </citation>
    <scope>NUCLEOTIDE SEQUENCE [LARGE SCALE GENOMIC DNA]</scope>
    <source>
        <strain evidence="3 4">NRRL 20459</strain>
    </source>
</reference>
<feature type="transmembrane region" description="Helical" evidence="2">
    <location>
        <begin position="336"/>
        <end position="361"/>
    </location>
</feature>
<feature type="region of interest" description="Disordered" evidence="1">
    <location>
        <begin position="788"/>
        <end position="828"/>
    </location>
</feature>
<comment type="caution">
    <text evidence="3">The sequence shown here is derived from an EMBL/GenBank/DDBJ whole genome shotgun (WGS) entry which is preliminary data.</text>
</comment>
<feature type="region of interest" description="Disordered" evidence="1">
    <location>
        <begin position="285"/>
        <end position="315"/>
    </location>
</feature>
<evidence type="ECO:0000313" key="3">
    <source>
        <dbReference type="EMBL" id="KAF4460772.1"/>
    </source>
</evidence>
<feature type="transmembrane region" description="Helical" evidence="2">
    <location>
        <begin position="373"/>
        <end position="396"/>
    </location>
</feature>
<feature type="region of interest" description="Disordered" evidence="1">
    <location>
        <begin position="865"/>
        <end position="889"/>
    </location>
</feature>
<feature type="compositionally biased region" description="Basic and acidic residues" evidence="1">
    <location>
        <begin position="467"/>
        <end position="476"/>
    </location>
</feature>
<organism evidence="3 4">
    <name type="scientific">Fusarium albosuccineum</name>
    <dbReference type="NCBI Taxonomy" id="1237068"/>
    <lineage>
        <taxon>Eukaryota</taxon>
        <taxon>Fungi</taxon>
        <taxon>Dikarya</taxon>
        <taxon>Ascomycota</taxon>
        <taxon>Pezizomycotina</taxon>
        <taxon>Sordariomycetes</taxon>
        <taxon>Hypocreomycetidae</taxon>
        <taxon>Hypocreales</taxon>
        <taxon>Nectriaceae</taxon>
        <taxon>Fusarium</taxon>
        <taxon>Fusarium decemcellulare species complex</taxon>
    </lineage>
</organism>
<name>A0A8H4PH60_9HYPO</name>
<keyword evidence="2" id="KW-0812">Transmembrane</keyword>
<evidence type="ECO:0000256" key="1">
    <source>
        <dbReference type="SAM" id="MobiDB-lite"/>
    </source>
</evidence>
<evidence type="ECO:0000313" key="4">
    <source>
        <dbReference type="Proteomes" id="UP000554235"/>
    </source>
</evidence>
<feature type="compositionally biased region" description="Basic and acidic residues" evidence="1">
    <location>
        <begin position="216"/>
        <end position="225"/>
    </location>
</feature>
<feature type="region of interest" description="Disordered" evidence="1">
    <location>
        <begin position="618"/>
        <end position="669"/>
    </location>
</feature>
<dbReference type="OrthoDB" id="194358at2759"/>
<feature type="compositionally biased region" description="Basic and acidic residues" evidence="1">
    <location>
        <begin position="164"/>
        <end position="173"/>
    </location>
</feature>
<keyword evidence="4" id="KW-1185">Reference proteome</keyword>
<accession>A0A8H4PH60</accession>
<keyword evidence="2" id="KW-1133">Transmembrane helix</keyword>
<proteinExistence type="predicted"/>
<feature type="compositionally biased region" description="Polar residues" evidence="1">
    <location>
        <begin position="644"/>
        <end position="658"/>
    </location>
</feature>
<feature type="region of interest" description="Disordered" evidence="1">
    <location>
        <begin position="139"/>
        <end position="186"/>
    </location>
</feature>
<feature type="region of interest" description="Disordered" evidence="1">
    <location>
        <begin position="201"/>
        <end position="240"/>
    </location>
</feature>
<gene>
    <name evidence="3" type="ORF">FALBO_12442</name>
</gene>
<dbReference type="EMBL" id="JAADYS010001863">
    <property type="protein sequence ID" value="KAF4460772.1"/>
    <property type="molecule type" value="Genomic_DNA"/>
</dbReference>
<keyword evidence="2" id="KW-0472">Membrane</keyword>
<dbReference type="Proteomes" id="UP000554235">
    <property type="component" value="Unassembled WGS sequence"/>
</dbReference>
<feature type="compositionally biased region" description="Polar residues" evidence="1">
    <location>
        <begin position="291"/>
        <end position="300"/>
    </location>
</feature>
<feature type="compositionally biased region" description="Basic and acidic residues" evidence="1">
    <location>
        <begin position="139"/>
        <end position="155"/>
    </location>
</feature>
<feature type="transmembrane region" description="Helical" evidence="2">
    <location>
        <begin position="504"/>
        <end position="524"/>
    </location>
</feature>
<protein>
    <submittedName>
        <fullName evidence="3">Uncharacterized protein</fullName>
    </submittedName>
</protein>
<evidence type="ECO:0000256" key="2">
    <source>
        <dbReference type="SAM" id="Phobius"/>
    </source>
</evidence>
<sequence>MGSDDSLAGTWSALKEDFSCPLAGVAGSVSSSWDQSPGHGGLVVRGGCRAVSVLAGVWATSLTAVAKEVICRREVGIVTVITSAIRVQGMQVAKAFIGRARENRALAEIELMSSTSGEVCELFNGNSIVRAMALETIQKETKSKSPQNERPKDETPQSTAPEDTEPKGTESKDQTPQSAEPKDTEPKDYLFCCLPIKSRAPTVQKEPKDQTPQSTEAKDAETKDTETEDTSCGIHNLETATSRNTGQSKLIECQPYSSYSATNTRECWKSALKFFREIWGHRLDDEEKGQQSDTAGSASTGLPLEAKPALDNPPNLQLNLSSNHFDSRKLRKRHEIFLAAIAGVLLQTGLIAIAAVAAYHLNPKPSSLFESKAYGFPCYAAGSVLLSLGTGAVNCAKENTDGEKMTTVEKSLKSRENAPRLIWLQQCQTVNDQSFKSYAILAGPKRRVITSRRGDDVKRHQQSQDPTSKDDSGSSEDKKTQAFLFLSRCFKTVQDALSTQSQGFWEWLTVGAALLAGLGFTAQFMGLRGLSFPCSIAQLGAIFIMALIRAGIRRRLGKVPAHCPALDRYELDFLAAHIVFYPQVRNFYQCKSGEENYGGDMVPSEFCRWKVRAPVPHESGPSFVRSGPSRQKGQVRGAPKLKKQTSTPNSDQQHSDSPNGARAGPTFKAASSQQLLRVRERLGNLCNCTSQSLESARSLAQSIQFFMDVFFPSPSSLELEHKNEEPGMPLKWLIEVTKLTSDGVSEKPDVIQIPVVRRKSTGKWEVDIGKIDAVLSLWMASFEAQRSRDADNAKRRKEAQQDVGKSKIPSNQRQPAREPSPDWRRTKAGDDLRYTFGRIIGDNLEDQVLKRDISWWVESLVAEQSDPERGVTNNSDEDGSNTEDNGRRWSKARSGDVDLVIGFNSNEPHNAAAQELGITSKACLSTILAQHLFTNFMWTVAKCLPKDCLSPSIDGINQEVEIEGPPMFESRNFTQTWFRLKLRHRQLTKVVRQIELYGLGSTTELLLCIIPPLSFMRLLPNQMILKLMPSVASGQDWVETAACYNKLLDMINTTKVDQSDKFGVFVIIKTMDFLSFAYEPYDEYTGPPEDLHQELDTMVENLVSSRFSTVMEKLAPFYGLQCREELFKNIFLQFSDSKETKECAERLKNFCDKVDFDFAKSTLGFTEQQCSIISPIDEALNPDQTASFNAEDLDTSG</sequence>
<dbReference type="AlphaFoldDB" id="A0A8H4PH60"/>
<feature type="compositionally biased region" description="Basic and acidic residues" evidence="1">
    <location>
        <begin position="815"/>
        <end position="828"/>
    </location>
</feature>